<protein>
    <submittedName>
        <fullName evidence="4">Multidrug efflux pump subunit AcrA (Membrane-fusion protein)</fullName>
    </submittedName>
</protein>
<keyword evidence="2" id="KW-0175">Coiled coil</keyword>
<feature type="domain" description="CusB-like beta-barrel" evidence="3">
    <location>
        <begin position="229"/>
        <end position="300"/>
    </location>
</feature>
<evidence type="ECO:0000313" key="5">
    <source>
        <dbReference type="Proteomes" id="UP000190166"/>
    </source>
</evidence>
<dbReference type="GO" id="GO:0030313">
    <property type="term" value="C:cell envelope"/>
    <property type="evidence" value="ECO:0007669"/>
    <property type="project" value="UniProtKB-SubCell"/>
</dbReference>
<dbReference type="PANTHER" id="PTHR32347:SF14">
    <property type="entry name" value="EFFLUX SYSTEM COMPONENT YKNX-RELATED"/>
    <property type="match status" value="1"/>
</dbReference>
<sequence length="359" mass="40180">MKAVKILLLLLILSSCKSKWEKTHPVVENITESVYASGIIKSRHQYQVFSKVNGLIVSIPVTEGDTVKKGDAIIHVLNETAKLNTENAALSAAYAAVSANTEKLNELKVNIDLAKIKLNNDSLLLVRQRRLWEQQIGSLHQVEQAELAYKSSLTSYNIALYKYNDLQKQLNFAAKQSGKNLEISTTQNSDYTVRSDIDGKVYSILKKNGEMVNTQSPVAVIGEAGNFYLELQADEYDIARIRLGQKVFITLDSYKGQAFEASVEKIYPIMNERSRSFTIDAAFVKQPPVIYPNMTLEANIVIQSKEKALIIPRSFLLEDDYVMLENKEKKKVVTGLKDYQKVEILGGLTTADVIMKPAP</sequence>
<name>A0A1T5P812_9BACT</name>
<evidence type="ECO:0000313" key="4">
    <source>
        <dbReference type="EMBL" id="SKD08885.1"/>
    </source>
</evidence>
<accession>A0A1T5P812</accession>
<dbReference type="AlphaFoldDB" id="A0A1T5P812"/>
<dbReference type="SUPFAM" id="SSF111369">
    <property type="entry name" value="HlyD-like secretion proteins"/>
    <property type="match status" value="1"/>
</dbReference>
<dbReference type="Gene3D" id="2.40.30.170">
    <property type="match status" value="1"/>
</dbReference>
<dbReference type="InterPro" id="IPR058792">
    <property type="entry name" value="Beta-barrel_RND_2"/>
</dbReference>
<evidence type="ECO:0000256" key="2">
    <source>
        <dbReference type="ARBA" id="ARBA00023054"/>
    </source>
</evidence>
<proteinExistence type="predicted"/>
<reference evidence="4 5" key="1">
    <citation type="submission" date="2017-02" db="EMBL/GenBank/DDBJ databases">
        <authorList>
            <person name="Peterson S.W."/>
        </authorList>
    </citation>
    <scope>NUCLEOTIDE SEQUENCE [LARGE SCALE GENOMIC DNA]</scope>
    <source>
        <strain evidence="4 5">DSM 18108</strain>
    </source>
</reference>
<dbReference type="InterPro" id="IPR050465">
    <property type="entry name" value="UPF0194_transport"/>
</dbReference>
<comment type="subcellular location">
    <subcellularLocation>
        <location evidence="1">Cell envelope</location>
    </subcellularLocation>
</comment>
<dbReference type="PROSITE" id="PS51257">
    <property type="entry name" value="PROKAR_LIPOPROTEIN"/>
    <property type="match status" value="1"/>
</dbReference>
<organism evidence="4 5">
    <name type="scientific">Chitinophaga ginsengisegetis</name>
    <dbReference type="NCBI Taxonomy" id="393003"/>
    <lineage>
        <taxon>Bacteria</taxon>
        <taxon>Pseudomonadati</taxon>
        <taxon>Bacteroidota</taxon>
        <taxon>Chitinophagia</taxon>
        <taxon>Chitinophagales</taxon>
        <taxon>Chitinophagaceae</taxon>
        <taxon>Chitinophaga</taxon>
    </lineage>
</organism>
<evidence type="ECO:0000259" key="3">
    <source>
        <dbReference type="Pfam" id="PF25954"/>
    </source>
</evidence>
<dbReference type="RefSeq" id="WP_079472039.1">
    <property type="nucleotide sequence ID" value="NZ_FUZZ01000004.1"/>
</dbReference>
<keyword evidence="5" id="KW-1185">Reference proteome</keyword>
<evidence type="ECO:0000256" key="1">
    <source>
        <dbReference type="ARBA" id="ARBA00004196"/>
    </source>
</evidence>
<dbReference type="STRING" id="393003.SAMN05660461_4762"/>
<dbReference type="EMBL" id="FUZZ01000004">
    <property type="protein sequence ID" value="SKD08885.1"/>
    <property type="molecule type" value="Genomic_DNA"/>
</dbReference>
<dbReference type="Pfam" id="PF25954">
    <property type="entry name" value="Beta-barrel_RND_2"/>
    <property type="match status" value="1"/>
</dbReference>
<dbReference type="PANTHER" id="PTHR32347">
    <property type="entry name" value="EFFLUX SYSTEM COMPONENT YKNX-RELATED"/>
    <property type="match status" value="1"/>
</dbReference>
<dbReference type="Proteomes" id="UP000190166">
    <property type="component" value="Unassembled WGS sequence"/>
</dbReference>
<dbReference type="Gene3D" id="2.40.50.100">
    <property type="match status" value="1"/>
</dbReference>
<gene>
    <name evidence="4" type="ORF">SAMN05660461_4762</name>
</gene>